<comment type="caution">
    <text evidence="1">The sequence shown here is derived from an EMBL/GenBank/DDBJ whole genome shotgun (WGS) entry which is preliminary data.</text>
</comment>
<proteinExistence type="predicted"/>
<dbReference type="EMBL" id="BAABJJ010000008">
    <property type="protein sequence ID" value="GAA4935494.1"/>
    <property type="molecule type" value="Genomic_DNA"/>
</dbReference>
<accession>A0ABP9GC76</accession>
<sequence length="54" mass="6401">MFDFDEVLFPDLWQNSVPNFKKTYEILYFGPQTYLDSDGAVILVSNHRFNHTMV</sequence>
<dbReference type="Proteomes" id="UP001501302">
    <property type="component" value="Unassembled WGS sequence"/>
</dbReference>
<organism evidence="1 2">
    <name type="scientific">Algibacter agarivorans</name>
    <dbReference type="NCBI Taxonomy" id="1109741"/>
    <lineage>
        <taxon>Bacteria</taxon>
        <taxon>Pseudomonadati</taxon>
        <taxon>Bacteroidota</taxon>
        <taxon>Flavobacteriia</taxon>
        <taxon>Flavobacteriales</taxon>
        <taxon>Flavobacteriaceae</taxon>
        <taxon>Algibacter</taxon>
    </lineage>
</organism>
<evidence type="ECO:0000313" key="2">
    <source>
        <dbReference type="Proteomes" id="UP001501302"/>
    </source>
</evidence>
<keyword evidence="2" id="KW-1185">Reference proteome</keyword>
<name>A0ABP9GC76_9FLAO</name>
<gene>
    <name evidence="1" type="ORF">GCM10023314_04760</name>
</gene>
<evidence type="ECO:0000313" key="1">
    <source>
        <dbReference type="EMBL" id="GAA4935494.1"/>
    </source>
</evidence>
<reference evidence="2" key="1">
    <citation type="journal article" date="2019" name="Int. J. Syst. Evol. Microbiol.">
        <title>The Global Catalogue of Microorganisms (GCM) 10K type strain sequencing project: providing services to taxonomists for standard genome sequencing and annotation.</title>
        <authorList>
            <consortium name="The Broad Institute Genomics Platform"/>
            <consortium name="The Broad Institute Genome Sequencing Center for Infectious Disease"/>
            <person name="Wu L."/>
            <person name="Ma J."/>
        </authorList>
    </citation>
    <scope>NUCLEOTIDE SEQUENCE [LARGE SCALE GENOMIC DNA]</scope>
    <source>
        <strain evidence="2">JCM 18285</strain>
    </source>
</reference>
<protein>
    <submittedName>
        <fullName evidence="1">Uncharacterized protein</fullName>
    </submittedName>
</protein>